<evidence type="ECO:0000313" key="6">
    <source>
        <dbReference type="EMBL" id="CEA14224.1"/>
    </source>
</evidence>
<accession>A0A090I4N1</accession>
<proteinExistence type="predicted"/>
<dbReference type="KEGG" id="mfi:DSM1535_1900"/>
<evidence type="ECO:0000313" key="9">
    <source>
        <dbReference type="Proteomes" id="UP000062768"/>
    </source>
</evidence>
<evidence type="ECO:0000313" key="5">
    <source>
        <dbReference type="EMBL" id="AIS32034.1"/>
    </source>
</evidence>
<dbReference type="STRING" id="2162.BRM9_1219"/>
<dbReference type="Gene3D" id="1.10.10.10">
    <property type="entry name" value="Winged helix-like DNA-binding domain superfamily/Winged helix DNA-binding domain"/>
    <property type="match status" value="1"/>
</dbReference>
<dbReference type="SUPFAM" id="SSF46785">
    <property type="entry name" value="Winged helix' DNA-binding domain"/>
    <property type="match status" value="1"/>
</dbReference>
<dbReference type="Pfam" id="PF01638">
    <property type="entry name" value="HxlR"/>
    <property type="match status" value="1"/>
</dbReference>
<dbReference type="EMBL" id="CP006933">
    <property type="protein sequence ID" value="AIS32034.1"/>
    <property type="molecule type" value="Genomic_DNA"/>
</dbReference>
<reference evidence="8" key="4">
    <citation type="submission" date="2020-10" db="EMBL/GenBank/DDBJ databases">
        <title>Dehalococcoides mccartyi of a TCE/Cr reducing biochatode.</title>
        <authorList>
            <person name="Matturro B."/>
        </authorList>
    </citation>
    <scope>NUCLEOTIDE SEQUENCE</scope>
    <source>
        <strain evidence="8">Bin2</strain>
    </source>
</reference>
<evidence type="ECO:0000259" key="4">
    <source>
        <dbReference type="PROSITE" id="PS51118"/>
    </source>
</evidence>
<dbReference type="OrthoDB" id="10490at2157"/>
<dbReference type="AlphaFoldDB" id="A0A090I4N1"/>
<organism evidence="6">
    <name type="scientific">Methanobacterium formicicum</name>
    <dbReference type="NCBI Taxonomy" id="2162"/>
    <lineage>
        <taxon>Archaea</taxon>
        <taxon>Methanobacteriati</taxon>
        <taxon>Methanobacteriota</taxon>
        <taxon>Methanomada group</taxon>
        <taxon>Methanobacteria</taxon>
        <taxon>Methanobacteriales</taxon>
        <taxon>Methanobacteriaceae</taxon>
        <taxon>Methanobacterium</taxon>
    </lineage>
</organism>
<evidence type="ECO:0000313" key="7">
    <source>
        <dbReference type="EMBL" id="CEL24734.1"/>
    </source>
</evidence>
<dbReference type="EMBL" id="LN734822">
    <property type="protein sequence ID" value="CEL24734.1"/>
    <property type="molecule type" value="Genomic_DNA"/>
</dbReference>
<dbReference type="EMBL" id="LN515531">
    <property type="protein sequence ID" value="CEA14224.1"/>
    <property type="molecule type" value="Genomic_DNA"/>
</dbReference>
<reference evidence="5" key="1">
    <citation type="submission" date="2013-12" db="EMBL/GenBank/DDBJ databases">
        <title>The complete genome sequence of Methanobacterium sp. BRM9.</title>
        <authorList>
            <consortium name="Pastoral Greenhouse Gas Research Consortium"/>
            <person name="Kelly W.J."/>
            <person name="Leahy S.C."/>
            <person name="Perry R."/>
            <person name="Li D."/>
            <person name="Altermann E."/>
            <person name="Lambie S.C."/>
            <person name="Attwood G.T."/>
        </authorList>
    </citation>
    <scope>NUCLEOTIDE SEQUENCE [LARGE SCALE GENOMIC DNA]</scope>
    <source>
        <strain evidence="5">BRM9</strain>
    </source>
</reference>
<keyword evidence="1" id="KW-0805">Transcription regulation</keyword>
<dbReference type="RefSeq" id="WP_048073298.1">
    <property type="nucleotide sequence ID" value="NZ_CP006933.1"/>
</dbReference>
<dbReference type="KEGG" id="mfc:BRM9_1219"/>
<keyword evidence="9" id="KW-1185">Reference proteome</keyword>
<dbReference type="PROSITE" id="PS51118">
    <property type="entry name" value="HTH_HXLR"/>
    <property type="match status" value="1"/>
</dbReference>
<keyword evidence="3" id="KW-0804">Transcription</keyword>
<protein>
    <submittedName>
        <fullName evidence="8">Helix-turn-helix transcriptional regulator</fullName>
    </submittedName>
    <submittedName>
        <fullName evidence="5">HxlR family transcriptional regulator</fullName>
    </submittedName>
</protein>
<feature type="domain" description="HTH hxlR-type" evidence="4">
    <location>
        <begin position="11"/>
        <end position="109"/>
    </location>
</feature>
<sequence length="126" mass="14986">MENNHIHEIYHTIEDTFDYLGKKWSIKIIKGFFCHCIHFKDFLEMNPDLSSKVLSERLKELEQKGIIEKRVINSSPVQTEYHLTVKGGKLNRIIYEFFMFAAETTENPSEEFNLQLKEELEDLFQV</sequence>
<reference evidence="6" key="2">
    <citation type="submission" date="2014-08" db="EMBL/GenBank/DDBJ databases">
        <authorList>
            <person name="Wibberg D."/>
        </authorList>
    </citation>
    <scope>NUCLEOTIDE SEQUENCE</scope>
</reference>
<dbReference type="GO" id="GO:0003677">
    <property type="term" value="F:DNA binding"/>
    <property type="evidence" value="ECO:0007669"/>
    <property type="project" value="UniProtKB-KW"/>
</dbReference>
<dbReference type="Proteomes" id="UP000029661">
    <property type="component" value="Chromosome"/>
</dbReference>
<dbReference type="InterPro" id="IPR036390">
    <property type="entry name" value="WH_DNA-bd_sf"/>
</dbReference>
<gene>
    <name evidence="5" type="ORF">BRM9_1219</name>
    <name evidence="6" type="ORF">DSM1535_1900</name>
    <name evidence="8" type="ORF">ISP06_08025</name>
    <name evidence="7" type="ORF">MB9_1095</name>
</gene>
<evidence type="ECO:0000256" key="3">
    <source>
        <dbReference type="ARBA" id="ARBA00023163"/>
    </source>
</evidence>
<evidence type="ECO:0000256" key="1">
    <source>
        <dbReference type="ARBA" id="ARBA00023015"/>
    </source>
</evidence>
<dbReference type="PATRIC" id="fig|2162.10.peg.1143"/>
<dbReference type="Proteomes" id="UP000606900">
    <property type="component" value="Unassembled WGS sequence"/>
</dbReference>
<name>A0A090I4N1_METFO</name>
<dbReference type="Proteomes" id="UP000062768">
    <property type="component" value="Chromosome I"/>
</dbReference>
<dbReference type="EMBL" id="JADIIL010000031">
    <property type="protein sequence ID" value="MBF4475402.1"/>
    <property type="molecule type" value="Genomic_DNA"/>
</dbReference>
<dbReference type="PANTHER" id="PTHR33204">
    <property type="entry name" value="TRANSCRIPTIONAL REGULATOR, MARR FAMILY"/>
    <property type="match status" value="1"/>
</dbReference>
<dbReference type="InterPro" id="IPR036388">
    <property type="entry name" value="WH-like_DNA-bd_sf"/>
</dbReference>
<reference evidence="7" key="3">
    <citation type="submission" date="2014-09" db="EMBL/GenBank/DDBJ databases">
        <authorList>
            <person name="Bishop-Lilly K.A."/>
            <person name="Broomall S.M."/>
            <person name="Chain P.S."/>
            <person name="Chertkov O."/>
            <person name="Coyne S.R."/>
            <person name="Daligault H.E."/>
            <person name="Davenport K.W."/>
            <person name="Erkkila T."/>
            <person name="Frey K.G."/>
            <person name="Gibbons H.S."/>
            <person name="Gu W."/>
            <person name="Jaissle J."/>
            <person name="Johnson S.L."/>
            <person name="Koroleva G.I."/>
            <person name="Ladner J.T."/>
            <person name="Lo C.-C."/>
            <person name="Minogue T.D."/>
            <person name="Munk C."/>
            <person name="Palacios G.F."/>
            <person name="Redden C.L."/>
            <person name="Rosenzweig C.N."/>
            <person name="Scholz M.B."/>
            <person name="Teshima H."/>
            <person name="Xu Y."/>
        </authorList>
    </citation>
    <scope>NUCLEOTIDE SEQUENCE</scope>
    <source>
        <strain evidence="7">Mb9</strain>
    </source>
</reference>
<dbReference type="InterPro" id="IPR002577">
    <property type="entry name" value="HTH_HxlR"/>
</dbReference>
<dbReference type="GeneID" id="26739344"/>
<evidence type="ECO:0000256" key="2">
    <source>
        <dbReference type="ARBA" id="ARBA00023125"/>
    </source>
</evidence>
<keyword evidence="2" id="KW-0238">DNA-binding</keyword>
<evidence type="ECO:0000313" key="8">
    <source>
        <dbReference type="EMBL" id="MBF4475402.1"/>
    </source>
</evidence>
<dbReference type="PANTHER" id="PTHR33204:SF18">
    <property type="entry name" value="TRANSCRIPTIONAL REGULATORY PROTEIN"/>
    <property type="match status" value="1"/>
</dbReference>